<dbReference type="InterPro" id="IPR024317">
    <property type="entry name" value="Dynein_heavy_chain_D4_dom"/>
</dbReference>
<dbReference type="InterPro" id="IPR042219">
    <property type="entry name" value="AAA_lid_11_sf"/>
</dbReference>
<dbReference type="InterPro" id="IPR043136">
    <property type="entry name" value="B30.2/SPRY_sf"/>
</dbReference>
<dbReference type="Pfam" id="PF18199">
    <property type="entry name" value="Dynein_C"/>
    <property type="match status" value="1"/>
</dbReference>
<dbReference type="InterPro" id="IPR027417">
    <property type="entry name" value="P-loop_NTPase"/>
</dbReference>
<feature type="coiled-coil region" evidence="1">
    <location>
        <begin position="807"/>
        <end position="841"/>
    </location>
</feature>
<dbReference type="InterPro" id="IPR043160">
    <property type="entry name" value="Dynein_C_barrel"/>
</dbReference>
<dbReference type="Pfam" id="PF03028">
    <property type="entry name" value="Dynein_heavy"/>
    <property type="match status" value="1"/>
</dbReference>
<keyword evidence="1" id="KW-0175">Coiled coil</keyword>
<dbReference type="Pfam" id="PF12781">
    <property type="entry name" value="AAA_9"/>
    <property type="match status" value="1"/>
</dbReference>
<gene>
    <name evidence="4" type="ORF">CCMP2556_LOCUS26404</name>
</gene>
<feature type="domain" description="B30.2/SPRY" evidence="3">
    <location>
        <begin position="70"/>
        <end position="255"/>
    </location>
</feature>
<reference evidence="4 5" key="1">
    <citation type="submission" date="2024-02" db="EMBL/GenBank/DDBJ databases">
        <authorList>
            <person name="Chen Y."/>
            <person name="Shah S."/>
            <person name="Dougan E. K."/>
            <person name="Thang M."/>
            <person name="Chan C."/>
        </authorList>
    </citation>
    <scope>NUCLEOTIDE SEQUENCE [LARGE SCALE GENOMIC DNA]</scope>
</reference>
<dbReference type="Pfam" id="PF12777">
    <property type="entry name" value="MT"/>
    <property type="match status" value="1"/>
</dbReference>
<dbReference type="Gene3D" id="1.20.1270.280">
    <property type="match status" value="1"/>
</dbReference>
<dbReference type="Pfam" id="PF18198">
    <property type="entry name" value="AAA_lid_11"/>
    <property type="match status" value="1"/>
</dbReference>
<evidence type="ECO:0000256" key="1">
    <source>
        <dbReference type="SAM" id="Coils"/>
    </source>
</evidence>
<dbReference type="InterPro" id="IPR035706">
    <property type="entry name" value="AAA_9"/>
</dbReference>
<protein>
    <recommendedName>
        <fullName evidence="3">B30.2/SPRY domain-containing protein</fullName>
    </recommendedName>
</protein>
<dbReference type="InterPro" id="IPR026983">
    <property type="entry name" value="DHC"/>
</dbReference>
<sequence>MAKRSMELVLFTSAAQHICRIVRVLKTPLGNALLVGVGGSGRKSLATLGTFVAEYDHFSIEITKKYSVDDWHEDIKRLLMSVGGGTQEAPVQDPNCKDPEVEVEHDPLTGGHYRVSCPSTERAWIGLRGRPGVVSGQYCFEVKVTEGLLRVGWATGSSATKALGTDAESFGFGGTGKKSHRNKFADYGASFEAGDVVTCCVDRQRREISFGINGMWHGKAFDIPKAWDGFALFPALCAREAFKATGYFGCPEHPKVPHGCDFWPLGAAFPEDVEESLAGPPQPELNTLEEAPERRGARAGRFAKMARVDQDLKVLSRHEPIDLRSDGPLKGRCRALERGYLRDAAKLQDPEQIRPLPVLREALQHALSAKRAWSWEAEMLRAIRQDITVQHLDADFMEEVCEISCLRALANGDWPVFASCATTLKNRPCAEELSWLLLLGSSPLTRSLALKQRGAFPESAVASAKGRLATPVARFVKSVLSDINAGMWWRVLQRKPPTVTSEQAFELVIRPMASAQVLCAGSKAFMKVKQETLVRMGARLPDGVQVVDGLVDGKQALPLALDQLRSAHRAGAVLQLAGLAGRRVGVSDVIRARRRTGAVKLVFNHNDRLGQQEVEEFERTCDKRLEYVHDRDGLDDTRSGLFSKNLHLILALSPIGEAFRRRVRMFPAIVNCCTIDWFMEWPQEALRSVATHFLQKVDLSEDVFSGVVEICVQMQESVFGLTDRFRREVQRHYYVTPTSYLELINSFKDVLASKRDEVSSAKRRYDDGLEKVISTEEQVKTMSIQLEELRPVLKQTSAETAELMTVIEHKQEEASATQAMVAKEEEAASQQAEAARTMKEECQADLDKALPALNAALDALKSLKKSDIVEVKNMKSPPEGVITVSKALCWMFDVKPKKVTAEDGRTKIDDYWEPSKKSLWGDSKMLDRLLGYDKDHIPVEVIEKLKPLEEDPEFDPEVIRKASTAAMGICKWVRAMIVYDGVAKVVGPKKEALAGAEQELAKVMSILAEKKAELKAVQDNVAQLLADFESARKKKDDLAVQVDDCSKRLVRAEKLISGLGGGAVWGCCSAMQHEGSNDLASAVRNAASEMSAYSSSRPSRSSSEACLSKRHKRRSRRQVQEEGFTLEQQQKAVQDAAFERYIESLRKDARKAVTEARVWQETVKGGMDEEQTERQHKRNLCQKNQAQLLSQIENNKARRAESRREFIEAASSHSFPLFTETFISLPEVEEYERKRKEHWRKELDNQMATNQILHNLELKKHHDMAIASYKENVERTTKARRDERDRLAYQGRELVASWERDIRLKDLKRAMEVGKDVVKEIDSPSLNVRKVLIGSGIIAYLGTFTGRYRVDTVRSWVQLMKDNQLPSAQEFSLRSVLGDEVQIRQWVIDKLPNDQVSVENAIIIQRSRRWPLMIDPQLQANQWIRKACSGRGEQLRILRLTQNYARELEGAIAYGKPCLLENVLEQLDPLLEPLLQKAIFKAGSVMMIRLGDSQCEYNKDFRFYITTKLPNPHYSPEVCVQVTLLNFMATPDGLQDQMLGILVAKEEPEVERKRQNLIVESAQSKAQLKEIEDRILQLLSESKGNILDDEELINTLATSKTASLRIEERVAEQEKTQAQVQETRATYVPVAVRASALFFVVADLCNVEPMYQYSLEWFYTIYEAAIAAAEKFERNIQKRLSALQSKFLELLFEQTCHSLFEKDKLMFSLLLAFKSMEVDDDINLEEKRLLLMALGGGTAHTPKPPAEWLTEKMWSRICVLDKLGKGPWHKFANNFKDNVDRWKQVFDSDNPLAEHWPGKEQMSSLQRALVLLAVRTDCTIAGLQEVIAANLGKSFLEPPGFNLEKAFQTAASPTKPLIFVLSSGADPMVEVIRLAQKLSMNEHYITVSLGQGQGPKASQAINDGAEQGLWVILQNCHLASSWMPTLEVMVEGLSLSPDKVADHFRLWLTAMPSPDFPISVLQNGMKMTIEPPKGLKSNLLRAFNSIDPDWFAEGCTKSTECKQTFRKMLFGLCFFHALIQERCTYGPLGWNIPYQFSEPDRQICMMQLRMFLEENETVPYSALRYTAAEANYGGRVTDVHDRRCINFLLSDFYCPEILKDDYKFSPSGVYYAPSYGTTLEPYLEYIRNLPINQMPEAFGLHANANLVAAISETLRLLGTAASLQPKTGGGGGGASQDEIITEAASKYLEDVKPPFDTEAANVNYPVDYNESMNTVLNQELLRFNRLIIKVRSTLTDVRKAVKGLVVMSPELEEVADGILTDKTPSVWKEVSYPSLKPLVSYVADLCARINFFQTWLNEGTPEAYWLSGFYFTQSFLTGQLQNYARKQKLPIDTLIWNFTVLKALVEHSKPATGCLAYGIFMDGARWDDTEGVIAESLPKVLFSAVPTVHLTPCEATKDPTDRKAVYPSPLYKTSGRKGTLTTTGHSTNFVMTLMLPITKMHTEKYWTKRGVACLLQLDD</sequence>
<dbReference type="SUPFAM" id="SSF52540">
    <property type="entry name" value="P-loop containing nucleoside triphosphate hydrolases"/>
    <property type="match status" value="1"/>
</dbReference>
<evidence type="ECO:0000256" key="2">
    <source>
        <dbReference type="SAM" id="MobiDB-lite"/>
    </source>
</evidence>
<feature type="coiled-coil region" evidence="1">
    <location>
        <begin position="1554"/>
        <end position="1581"/>
    </location>
</feature>
<dbReference type="Pfam" id="PF00622">
    <property type="entry name" value="SPRY"/>
    <property type="match status" value="1"/>
</dbReference>
<evidence type="ECO:0000313" key="5">
    <source>
        <dbReference type="Proteomes" id="UP001642484"/>
    </source>
</evidence>
<keyword evidence="5" id="KW-1185">Reference proteome</keyword>
<comment type="caution">
    <text evidence="4">The sequence shown here is derived from an EMBL/GenBank/DDBJ whole genome shotgun (WGS) entry which is preliminary data.</text>
</comment>
<dbReference type="InterPro" id="IPR001870">
    <property type="entry name" value="B30.2/SPRY"/>
</dbReference>
<name>A0ABP0MNN4_9DINO</name>
<dbReference type="InterPro" id="IPR041658">
    <property type="entry name" value="AAA_lid_11"/>
</dbReference>
<proteinExistence type="predicted"/>
<dbReference type="Gene3D" id="1.20.920.30">
    <property type="match status" value="1"/>
</dbReference>
<feature type="compositionally biased region" description="Low complexity" evidence="2">
    <location>
        <begin position="1091"/>
        <end position="1105"/>
    </location>
</feature>
<organism evidence="4 5">
    <name type="scientific">Durusdinium trenchii</name>
    <dbReference type="NCBI Taxonomy" id="1381693"/>
    <lineage>
        <taxon>Eukaryota</taxon>
        <taxon>Sar</taxon>
        <taxon>Alveolata</taxon>
        <taxon>Dinophyceae</taxon>
        <taxon>Suessiales</taxon>
        <taxon>Symbiodiniaceae</taxon>
        <taxon>Durusdinium</taxon>
    </lineage>
</organism>
<dbReference type="InterPro" id="IPR004273">
    <property type="entry name" value="Dynein_heavy_D6_P-loop"/>
</dbReference>
<dbReference type="Proteomes" id="UP001642484">
    <property type="component" value="Unassembled WGS sequence"/>
</dbReference>
<dbReference type="Gene3D" id="2.60.120.920">
    <property type="match status" value="1"/>
</dbReference>
<dbReference type="InterPro" id="IPR003877">
    <property type="entry name" value="SPRY_dom"/>
</dbReference>
<dbReference type="Gene3D" id="6.10.140.1060">
    <property type="match status" value="1"/>
</dbReference>
<evidence type="ECO:0000313" key="4">
    <source>
        <dbReference type="EMBL" id="CAK9052307.1"/>
    </source>
</evidence>
<dbReference type="SMART" id="SM00449">
    <property type="entry name" value="SPRY"/>
    <property type="match status" value="1"/>
</dbReference>
<dbReference type="Gene3D" id="3.40.50.300">
    <property type="entry name" value="P-loop containing nucleotide triphosphate hydrolases"/>
    <property type="match status" value="4"/>
</dbReference>
<feature type="compositionally biased region" description="Basic residues" evidence="2">
    <location>
        <begin position="1108"/>
        <end position="1117"/>
    </location>
</feature>
<dbReference type="Pfam" id="PF12780">
    <property type="entry name" value="AAA_8"/>
    <property type="match status" value="2"/>
</dbReference>
<dbReference type="Gene3D" id="3.10.490.20">
    <property type="match status" value="1"/>
</dbReference>
<dbReference type="PROSITE" id="PS50188">
    <property type="entry name" value="B302_SPRY"/>
    <property type="match status" value="1"/>
</dbReference>
<feature type="coiled-coil region" evidence="1">
    <location>
        <begin position="993"/>
        <end position="1034"/>
    </location>
</feature>
<accession>A0ABP0MNN4</accession>
<dbReference type="Gene3D" id="1.25.40.990">
    <property type="match status" value="1"/>
</dbReference>
<evidence type="ECO:0000259" key="3">
    <source>
        <dbReference type="PROSITE" id="PS50188"/>
    </source>
</evidence>
<dbReference type="Gene3D" id="1.10.8.1220">
    <property type="match status" value="1"/>
</dbReference>
<dbReference type="EMBL" id="CAXAMN010018347">
    <property type="protein sequence ID" value="CAK9052307.1"/>
    <property type="molecule type" value="Genomic_DNA"/>
</dbReference>
<dbReference type="InterPro" id="IPR013320">
    <property type="entry name" value="ConA-like_dom_sf"/>
</dbReference>
<dbReference type="InterPro" id="IPR024743">
    <property type="entry name" value="Dynein_HC_stalk"/>
</dbReference>
<dbReference type="Gene3D" id="1.10.8.720">
    <property type="entry name" value="Region D6 of dynein motor"/>
    <property type="match status" value="1"/>
</dbReference>
<dbReference type="PANTHER" id="PTHR22878">
    <property type="entry name" value="DYNEIN HEAVY CHAIN 6, AXONEMAL-LIKE-RELATED"/>
    <property type="match status" value="1"/>
</dbReference>
<dbReference type="Gene3D" id="1.20.920.20">
    <property type="match status" value="2"/>
</dbReference>
<dbReference type="SUPFAM" id="SSF49899">
    <property type="entry name" value="Concanavalin A-like lectins/glucanases"/>
    <property type="match status" value="1"/>
</dbReference>
<dbReference type="InterPro" id="IPR041228">
    <property type="entry name" value="Dynein_C"/>
</dbReference>
<dbReference type="PANTHER" id="PTHR22878:SF68">
    <property type="entry name" value="DYNEIN HEAVY CHAIN 6, AXONEMAL-LIKE"/>
    <property type="match status" value="1"/>
</dbReference>
<feature type="region of interest" description="Disordered" evidence="2">
    <location>
        <begin position="1091"/>
        <end position="1126"/>
    </location>
</feature>